<evidence type="ECO:0000313" key="7">
    <source>
        <dbReference type="Proteomes" id="UP000753961"/>
    </source>
</evidence>
<evidence type="ECO:0000256" key="1">
    <source>
        <dbReference type="ARBA" id="ARBA00022801"/>
    </source>
</evidence>
<dbReference type="InterPro" id="IPR050301">
    <property type="entry name" value="NTE"/>
</dbReference>
<dbReference type="AlphaFoldDB" id="A0A953L776"/>
<keyword evidence="1 4" id="KW-0378">Hydrolase</keyword>
<keyword evidence="7" id="KW-1185">Reference proteome</keyword>
<sequence length="274" mass="30668">MNLPPDFKIGLTLSGGASYGIAHVGVVKALREYGIEPHILYGTSAGAIVAALYAGGASIRDMRRFIKENNILSMRRLRLPKLGFIPLTYLENRLTDYIPFENLEDLPRRTMIGATNLETGQHESVESGPVSKAVAASCAIPVFFRPIEHNGSLFVDGGVSNNMPAFPLRGQCDFIIGSDVVEAKQVDRKYINGFKRLLERTLTISLANRTVINYKDCDFVIRPKGMYQYAKFDFSRSDEFIEYGYHQALIDLPKILEGIRKKIKEKKEKSSVMP</sequence>
<dbReference type="SUPFAM" id="SSF52151">
    <property type="entry name" value="FabD/lysophospholipase-like"/>
    <property type="match status" value="1"/>
</dbReference>
<dbReference type="EMBL" id="JAHVHU010000008">
    <property type="protein sequence ID" value="MBY5958437.1"/>
    <property type="molecule type" value="Genomic_DNA"/>
</dbReference>
<feature type="short sequence motif" description="GXSXG" evidence="4">
    <location>
        <begin position="42"/>
        <end position="46"/>
    </location>
</feature>
<dbReference type="RefSeq" id="WP_222579972.1">
    <property type="nucleotide sequence ID" value="NZ_JAHVHU010000008.1"/>
</dbReference>
<evidence type="ECO:0000313" key="6">
    <source>
        <dbReference type="EMBL" id="MBY5958437.1"/>
    </source>
</evidence>
<dbReference type="PANTHER" id="PTHR14226:SF29">
    <property type="entry name" value="NEUROPATHY TARGET ESTERASE SWS"/>
    <property type="match status" value="1"/>
</dbReference>
<evidence type="ECO:0000256" key="4">
    <source>
        <dbReference type="PROSITE-ProRule" id="PRU01161"/>
    </source>
</evidence>
<organism evidence="6 7">
    <name type="scientific">Membranihabitans marinus</name>
    <dbReference type="NCBI Taxonomy" id="1227546"/>
    <lineage>
        <taxon>Bacteria</taxon>
        <taxon>Pseudomonadati</taxon>
        <taxon>Bacteroidota</taxon>
        <taxon>Saprospiria</taxon>
        <taxon>Saprospirales</taxon>
        <taxon>Saprospiraceae</taxon>
        <taxon>Membranihabitans</taxon>
    </lineage>
</organism>
<dbReference type="InterPro" id="IPR002641">
    <property type="entry name" value="PNPLA_dom"/>
</dbReference>
<proteinExistence type="predicted"/>
<reference evidence="6" key="1">
    <citation type="submission" date="2021-06" db="EMBL/GenBank/DDBJ databases">
        <title>44 bacteria genomes isolated from Dapeng, Shenzhen.</title>
        <authorList>
            <person name="Zheng W."/>
            <person name="Yu S."/>
            <person name="Huang Y."/>
        </authorList>
    </citation>
    <scope>NUCLEOTIDE SEQUENCE</scope>
    <source>
        <strain evidence="6">DP5N28-2</strain>
    </source>
</reference>
<feature type="domain" description="PNPLA" evidence="5">
    <location>
        <begin position="11"/>
        <end position="169"/>
    </location>
</feature>
<accession>A0A953L776</accession>
<dbReference type="GO" id="GO:0016042">
    <property type="term" value="P:lipid catabolic process"/>
    <property type="evidence" value="ECO:0007669"/>
    <property type="project" value="UniProtKB-UniRule"/>
</dbReference>
<evidence type="ECO:0000256" key="3">
    <source>
        <dbReference type="ARBA" id="ARBA00023098"/>
    </source>
</evidence>
<feature type="active site" description="Nucleophile" evidence="4">
    <location>
        <position position="44"/>
    </location>
</feature>
<dbReference type="Proteomes" id="UP000753961">
    <property type="component" value="Unassembled WGS sequence"/>
</dbReference>
<name>A0A953L776_9BACT</name>
<dbReference type="PANTHER" id="PTHR14226">
    <property type="entry name" value="NEUROPATHY TARGET ESTERASE/SWISS CHEESE D.MELANOGASTER"/>
    <property type="match status" value="1"/>
</dbReference>
<dbReference type="GO" id="GO:0016787">
    <property type="term" value="F:hydrolase activity"/>
    <property type="evidence" value="ECO:0007669"/>
    <property type="project" value="UniProtKB-UniRule"/>
</dbReference>
<dbReference type="CDD" id="cd07205">
    <property type="entry name" value="Pat_PNPLA6_PNPLA7_NTE1_like"/>
    <property type="match status" value="1"/>
</dbReference>
<feature type="short sequence motif" description="DGA/G" evidence="4">
    <location>
        <begin position="156"/>
        <end position="158"/>
    </location>
</feature>
<comment type="caution">
    <text evidence="4">Lacks conserved residue(s) required for the propagation of feature annotation.</text>
</comment>
<keyword evidence="3 4" id="KW-0443">Lipid metabolism</keyword>
<keyword evidence="2 4" id="KW-0442">Lipid degradation</keyword>
<evidence type="ECO:0000259" key="5">
    <source>
        <dbReference type="PROSITE" id="PS51635"/>
    </source>
</evidence>
<dbReference type="InterPro" id="IPR016035">
    <property type="entry name" value="Acyl_Trfase/lysoPLipase"/>
</dbReference>
<dbReference type="Gene3D" id="3.40.1090.10">
    <property type="entry name" value="Cytosolic phospholipase A2 catalytic domain"/>
    <property type="match status" value="2"/>
</dbReference>
<dbReference type="PROSITE" id="PS51635">
    <property type="entry name" value="PNPLA"/>
    <property type="match status" value="1"/>
</dbReference>
<evidence type="ECO:0000256" key="2">
    <source>
        <dbReference type="ARBA" id="ARBA00022963"/>
    </source>
</evidence>
<protein>
    <submittedName>
        <fullName evidence="6">Patatin-like phospholipase family protein</fullName>
    </submittedName>
</protein>
<comment type="caution">
    <text evidence="6">The sequence shown here is derived from an EMBL/GenBank/DDBJ whole genome shotgun (WGS) entry which is preliminary data.</text>
</comment>
<gene>
    <name evidence="6" type="ORF">KUV50_09860</name>
</gene>
<dbReference type="Pfam" id="PF01734">
    <property type="entry name" value="Patatin"/>
    <property type="match status" value="1"/>
</dbReference>
<feature type="active site" description="Proton acceptor" evidence="4">
    <location>
        <position position="156"/>
    </location>
</feature>